<dbReference type="CDD" id="cd04301">
    <property type="entry name" value="NAT_SF"/>
    <property type="match status" value="1"/>
</dbReference>
<reference evidence="2 3" key="1">
    <citation type="journal article" date="2015" name="Stand. Genomic Sci.">
        <title>Genomic Encyclopedia of Bacterial and Archaeal Type Strains, Phase III: the genomes of soil and plant-associated and newly described type strains.</title>
        <authorList>
            <person name="Whitman W.B."/>
            <person name="Woyke T."/>
            <person name="Klenk H.P."/>
            <person name="Zhou Y."/>
            <person name="Lilburn T.G."/>
            <person name="Beck B.J."/>
            <person name="De Vos P."/>
            <person name="Vandamme P."/>
            <person name="Eisen J.A."/>
            <person name="Garrity G."/>
            <person name="Hugenholtz P."/>
            <person name="Kyrpides N.C."/>
        </authorList>
    </citation>
    <scope>NUCLEOTIDE SEQUENCE [LARGE SCALE GENOMIC DNA]</scope>
    <source>
        <strain evidence="2 3">VKM Ac-2541</strain>
    </source>
</reference>
<dbReference type="GO" id="GO:0016747">
    <property type="term" value="F:acyltransferase activity, transferring groups other than amino-acyl groups"/>
    <property type="evidence" value="ECO:0007669"/>
    <property type="project" value="InterPro"/>
</dbReference>
<dbReference type="SUPFAM" id="SSF55729">
    <property type="entry name" value="Acyl-CoA N-acyltransferases (Nat)"/>
    <property type="match status" value="1"/>
</dbReference>
<dbReference type="EMBL" id="SLWR01000001">
    <property type="protein sequence ID" value="TCO52204.1"/>
    <property type="molecule type" value="Genomic_DNA"/>
</dbReference>
<keyword evidence="2" id="KW-0808">Transferase</keyword>
<accession>A0A4R2J2U4</accession>
<dbReference type="InterPro" id="IPR000182">
    <property type="entry name" value="GNAT_dom"/>
</dbReference>
<feature type="domain" description="N-acetyltransferase" evidence="1">
    <location>
        <begin position="20"/>
        <end position="157"/>
    </location>
</feature>
<evidence type="ECO:0000259" key="1">
    <source>
        <dbReference type="PROSITE" id="PS51186"/>
    </source>
</evidence>
<sequence length="157" mass="17235">MLTLVRRFALVEQVQPPAGVVLRSPTPEDTVALGRLYFAAYEPGVAWPSLAEAIEDIRISFAGEYGDLDLEASRLALAADELIGAILVVHRAPWPDTPDGPFIIELFTSQLWRRRGAASALLADSLTRTDGRAALRVAEGNQSALRLYESYNFVPWP</sequence>
<name>A0A4R2J2U4_9ACTN</name>
<protein>
    <submittedName>
        <fullName evidence="2">Acetyltransferase (GNAT) family protein</fullName>
    </submittedName>
</protein>
<evidence type="ECO:0000313" key="2">
    <source>
        <dbReference type="EMBL" id="TCO52204.1"/>
    </source>
</evidence>
<dbReference type="Pfam" id="PF00583">
    <property type="entry name" value="Acetyltransf_1"/>
    <property type="match status" value="1"/>
</dbReference>
<dbReference type="RefSeq" id="WP_132144610.1">
    <property type="nucleotide sequence ID" value="NZ_SLWR01000001.1"/>
</dbReference>
<proteinExistence type="predicted"/>
<dbReference type="InterPro" id="IPR016181">
    <property type="entry name" value="Acyl_CoA_acyltransferase"/>
</dbReference>
<evidence type="ECO:0000313" key="3">
    <source>
        <dbReference type="Proteomes" id="UP000295573"/>
    </source>
</evidence>
<dbReference type="PROSITE" id="PS51186">
    <property type="entry name" value="GNAT"/>
    <property type="match status" value="1"/>
</dbReference>
<comment type="caution">
    <text evidence="2">The sequence shown here is derived from an EMBL/GenBank/DDBJ whole genome shotgun (WGS) entry which is preliminary data.</text>
</comment>
<dbReference type="AlphaFoldDB" id="A0A4R2J2U4"/>
<gene>
    <name evidence="2" type="ORF">EV646_1011201</name>
</gene>
<keyword evidence="3" id="KW-1185">Reference proteome</keyword>
<dbReference type="Gene3D" id="3.40.630.30">
    <property type="match status" value="1"/>
</dbReference>
<dbReference type="Proteomes" id="UP000295573">
    <property type="component" value="Unassembled WGS sequence"/>
</dbReference>
<organism evidence="2 3">
    <name type="scientific">Kribbella antiqua</name>
    <dbReference type="NCBI Taxonomy" id="2512217"/>
    <lineage>
        <taxon>Bacteria</taxon>
        <taxon>Bacillati</taxon>
        <taxon>Actinomycetota</taxon>
        <taxon>Actinomycetes</taxon>
        <taxon>Propionibacteriales</taxon>
        <taxon>Kribbellaceae</taxon>
        <taxon>Kribbella</taxon>
    </lineage>
</organism>